<comment type="caution">
    <text evidence="1">The sequence shown here is derived from an EMBL/GenBank/DDBJ whole genome shotgun (WGS) entry which is preliminary data.</text>
</comment>
<reference evidence="1 2" key="1">
    <citation type="journal article" date="2013" name="MBio">
        <title>Genome sequencing of the plant pathogen Taphrina deformans, the causal agent of peach leaf curl.</title>
        <authorList>
            <person name="Cisse O.H."/>
            <person name="Almeida J.M.G.C.F."/>
            <person name="Fonseca A."/>
            <person name="Kumar A.A."/>
            <person name="Salojaervi J."/>
            <person name="Overmyer K."/>
            <person name="Hauser P.M."/>
            <person name="Pagni M."/>
        </authorList>
    </citation>
    <scope>NUCLEOTIDE SEQUENCE [LARGE SCALE GENOMIC DNA]</scope>
    <source>
        <strain evidence="2">PYCC 5710 / ATCC 11124 / CBS 356.35 / IMI 108563 / JCM 9778 / NBRC 8474</strain>
    </source>
</reference>
<sequence length="310" mass="35748">MVLNSTKLPWMRDDRVILSLTIGVHSGDDIIEAWTQKTWSRRHVKRCRISSQAPDHKFSESKWEVFMGFENIYNLKVRTATNYTPAPEEKRNSVILPNLSTLDLLDTPGTKHDFVQGSISDSLYKIHTVDRNAFNIQRSKNLIRQILDFLGFSCFRYRYNYSSNKIAESCELAQYVDTSIIGDEVNAHNARLNHRFFIIDAVSAHTTTEEMKARIAGKALITAMFKYMAGVSRTSEIEVFIMVGRGTRVRLYRIVFEPEYLGDISKGLEPETPAVLWEDGSGEQELMRLDDRVELVRKIEHVRKAMHVRI</sequence>
<name>R4X9V8_TAPDE</name>
<gene>
    <name evidence="1" type="ORF">TAPDE_002543</name>
</gene>
<proteinExistence type="predicted"/>
<dbReference type="EMBL" id="CAHR02000088">
    <property type="protein sequence ID" value="CCG82525.1"/>
    <property type="molecule type" value="Genomic_DNA"/>
</dbReference>
<dbReference type="Proteomes" id="UP000013776">
    <property type="component" value="Unassembled WGS sequence"/>
</dbReference>
<accession>R4X9V8</accession>
<dbReference type="VEuPathDB" id="FungiDB:TAPDE_002543"/>
<protein>
    <submittedName>
        <fullName evidence="1">Uncharacterized protein</fullName>
    </submittedName>
</protein>
<dbReference type="AlphaFoldDB" id="R4X9V8"/>
<evidence type="ECO:0000313" key="1">
    <source>
        <dbReference type="EMBL" id="CCG82525.1"/>
    </source>
</evidence>
<keyword evidence="2" id="KW-1185">Reference proteome</keyword>
<organism evidence="1 2">
    <name type="scientific">Taphrina deformans (strain PYCC 5710 / ATCC 11124 / CBS 356.35 / IMI 108563 / JCM 9778 / NBRC 8474)</name>
    <name type="common">Peach leaf curl fungus</name>
    <name type="synonym">Lalaria deformans</name>
    <dbReference type="NCBI Taxonomy" id="1097556"/>
    <lineage>
        <taxon>Eukaryota</taxon>
        <taxon>Fungi</taxon>
        <taxon>Dikarya</taxon>
        <taxon>Ascomycota</taxon>
        <taxon>Taphrinomycotina</taxon>
        <taxon>Taphrinomycetes</taxon>
        <taxon>Taphrinales</taxon>
        <taxon>Taphrinaceae</taxon>
        <taxon>Taphrina</taxon>
    </lineage>
</organism>
<evidence type="ECO:0000313" key="2">
    <source>
        <dbReference type="Proteomes" id="UP000013776"/>
    </source>
</evidence>